<evidence type="ECO:0000259" key="2">
    <source>
        <dbReference type="Pfam" id="PF00675"/>
    </source>
</evidence>
<evidence type="ECO:0000313" key="4">
    <source>
        <dbReference type="EMBL" id="MFL0250049.1"/>
    </source>
</evidence>
<organism evidence="4 5">
    <name type="scientific">Clostridium neuense</name>
    <dbReference type="NCBI Taxonomy" id="1728934"/>
    <lineage>
        <taxon>Bacteria</taxon>
        <taxon>Bacillati</taxon>
        <taxon>Bacillota</taxon>
        <taxon>Clostridia</taxon>
        <taxon>Eubacteriales</taxon>
        <taxon>Clostridiaceae</taxon>
        <taxon>Clostridium</taxon>
    </lineage>
</organism>
<dbReference type="Pfam" id="PF05193">
    <property type="entry name" value="Peptidase_M16_C"/>
    <property type="match status" value="1"/>
</dbReference>
<feature type="domain" description="Peptidase M16 N-terminal" evidence="2">
    <location>
        <begin position="12"/>
        <end position="148"/>
    </location>
</feature>
<dbReference type="Pfam" id="PF00675">
    <property type="entry name" value="Peptidase_M16"/>
    <property type="match status" value="1"/>
</dbReference>
<dbReference type="SUPFAM" id="SSF63411">
    <property type="entry name" value="LuxS/MPP-like metallohydrolase"/>
    <property type="match status" value="2"/>
</dbReference>
<accession>A0ABW8TGK6</accession>
<comment type="similarity">
    <text evidence="1">Belongs to the peptidase M16 family.</text>
</comment>
<dbReference type="RefSeq" id="WP_406786714.1">
    <property type="nucleotide sequence ID" value="NZ_JBJIAA010000004.1"/>
</dbReference>
<feature type="domain" description="Peptidase M16 C-terminal" evidence="3">
    <location>
        <begin position="164"/>
        <end position="324"/>
    </location>
</feature>
<keyword evidence="5" id="KW-1185">Reference proteome</keyword>
<sequence length="403" mass="46575">MKENILINGVKVIYEQKIGEITSFCIGFKAGASEEKEEGKYGIAHAVEHCIFKGTKNRTEKEINSLCDEIFGFNNAMTNFPYVVYYGTTLSKDFEAGFELYSDIIINPSFPEEGFEEEKNIICEELKEWKDDKEQFCEDELFKNAFGSVRIKECIIGKHTNIKKFTLDDIKEFYNKYYVPSNCVISVVSSLSEETIMEIIEKYMLAFKKSGKVDREYEYESNKSGLFYSKRDIEGARIQYIFPVHNLSNKEIKALRIFNNIFGEGTSSFIYDEIRTKYGLAYEIYSKIKNEGGIKLYSINMGTSKENIAKSIEIIDNTIDKAKELKGYFTNLKIKSLEKSIKLKRALQLERSIQLAMQLCVHYIMYGSSIDVYYDLDFDIDEKFIIRTISKVLTNPSIQVVEP</sequence>
<protein>
    <submittedName>
        <fullName evidence="4">M16 family metallopeptidase</fullName>
    </submittedName>
</protein>
<dbReference type="InterPro" id="IPR050361">
    <property type="entry name" value="MPP/UQCRC_Complex"/>
</dbReference>
<reference evidence="4 5" key="1">
    <citation type="submission" date="2024-11" db="EMBL/GenBank/DDBJ databases">
        <authorList>
            <person name="Heng Y.C."/>
            <person name="Lim A.C.H."/>
            <person name="Lee J.K.Y."/>
            <person name="Kittelmann S."/>
        </authorList>
    </citation>
    <scope>NUCLEOTIDE SEQUENCE [LARGE SCALE GENOMIC DNA]</scope>
    <source>
        <strain evidence="4 5">WILCCON 0114</strain>
    </source>
</reference>
<evidence type="ECO:0000259" key="3">
    <source>
        <dbReference type="Pfam" id="PF05193"/>
    </source>
</evidence>
<dbReference type="EMBL" id="JBJIAA010000004">
    <property type="protein sequence ID" value="MFL0250049.1"/>
    <property type="molecule type" value="Genomic_DNA"/>
</dbReference>
<evidence type="ECO:0000313" key="5">
    <source>
        <dbReference type="Proteomes" id="UP001623592"/>
    </source>
</evidence>
<dbReference type="PANTHER" id="PTHR11851:SF49">
    <property type="entry name" value="MITOCHONDRIAL-PROCESSING PEPTIDASE SUBUNIT ALPHA"/>
    <property type="match status" value="1"/>
</dbReference>
<name>A0ABW8TGK6_9CLOT</name>
<dbReference type="Gene3D" id="3.30.830.10">
    <property type="entry name" value="Metalloenzyme, LuxS/M16 peptidase-like"/>
    <property type="match status" value="2"/>
</dbReference>
<dbReference type="InterPro" id="IPR011765">
    <property type="entry name" value="Pept_M16_N"/>
</dbReference>
<gene>
    <name evidence="4" type="ORF">ACJDT4_06405</name>
</gene>
<evidence type="ECO:0000256" key="1">
    <source>
        <dbReference type="ARBA" id="ARBA00007261"/>
    </source>
</evidence>
<comment type="caution">
    <text evidence="4">The sequence shown here is derived from an EMBL/GenBank/DDBJ whole genome shotgun (WGS) entry which is preliminary data.</text>
</comment>
<dbReference type="InterPro" id="IPR011249">
    <property type="entry name" value="Metalloenz_LuxS/M16"/>
</dbReference>
<dbReference type="PANTHER" id="PTHR11851">
    <property type="entry name" value="METALLOPROTEASE"/>
    <property type="match status" value="1"/>
</dbReference>
<dbReference type="InterPro" id="IPR007863">
    <property type="entry name" value="Peptidase_M16_C"/>
</dbReference>
<dbReference type="Proteomes" id="UP001623592">
    <property type="component" value="Unassembled WGS sequence"/>
</dbReference>
<proteinExistence type="inferred from homology"/>